<organism evidence="1">
    <name type="scientific">Serratia marcescens</name>
    <dbReference type="NCBI Taxonomy" id="615"/>
    <lineage>
        <taxon>Bacteria</taxon>
        <taxon>Pseudomonadati</taxon>
        <taxon>Pseudomonadota</taxon>
        <taxon>Gammaproteobacteria</taxon>
        <taxon>Enterobacterales</taxon>
        <taxon>Yersiniaceae</taxon>
        <taxon>Serratia</taxon>
    </lineage>
</organism>
<name>A0A1C3HBB6_SERMA</name>
<proteinExistence type="predicted"/>
<gene>
    <name evidence="1" type="ORF">PWN146_00990</name>
</gene>
<sequence>MDGVSNNATKKLLGFDYQKLLALESCLNAKENETIWIECYGDIAHADKSTEVKHHLTRGYLNDAHIDFWKTLYNLVSEYKILYNFNRFELLTTSEIDSSSIFFNWNNISKESKLEKIIAVKSNKTISKYYDFVLNHDHSELLSILEKFTITGSQPSIDEKYEELKSHASFLTIPDLHVDSFMHKMLGYISMKAIDNMDRWHIERNDFKREMEGFAKVFIDKDYPFPLVAKRDVNRSNVSNFHFIDELKKIDLDDTIVNNAIVDFLRAERSTLKILKLHTSMADNLEDFDDTLSEDLSLVKLKHSTIISREKQKELEIISTSKKLYSECLLLNNKKILGIQEIAGYYQKGRIHSIVDRKEFSWLFSENKK</sequence>
<evidence type="ECO:0000313" key="1">
    <source>
        <dbReference type="EMBL" id="SAY42312.1"/>
    </source>
</evidence>
<reference evidence="1" key="1">
    <citation type="submission" date="2016-05" db="EMBL/GenBank/DDBJ databases">
        <authorList>
            <person name="Cock P.J.A."/>
            <person name="Cock P.J.A."/>
        </authorList>
    </citation>
    <scope>NUCLEOTIDE SEQUENCE</scope>
    <source>
        <strain evidence="1">PWN146_assembly</strain>
    </source>
</reference>
<protein>
    <submittedName>
        <fullName evidence="1">Uncharacterized protein</fullName>
    </submittedName>
</protein>
<accession>A0A1C3HBB6</accession>
<dbReference type="AlphaFoldDB" id="A0A1C3HBB6"/>
<dbReference type="EMBL" id="LT575490">
    <property type="protein sequence ID" value="SAY42312.1"/>
    <property type="molecule type" value="Genomic_DNA"/>
</dbReference>